<keyword evidence="3" id="KW-1185">Reference proteome</keyword>
<dbReference type="Proteomes" id="UP001500325">
    <property type="component" value="Unassembled WGS sequence"/>
</dbReference>
<reference evidence="3" key="1">
    <citation type="journal article" date="2019" name="Int. J. Syst. Evol. Microbiol.">
        <title>The Global Catalogue of Microorganisms (GCM) 10K type strain sequencing project: providing services to taxonomists for standard genome sequencing and annotation.</title>
        <authorList>
            <consortium name="The Broad Institute Genomics Platform"/>
            <consortium name="The Broad Institute Genome Sequencing Center for Infectious Disease"/>
            <person name="Wu L."/>
            <person name="Ma J."/>
        </authorList>
    </citation>
    <scope>NUCLEOTIDE SEQUENCE [LARGE SCALE GENOMIC DNA]</scope>
    <source>
        <strain evidence="3">JCM 18055</strain>
    </source>
</reference>
<evidence type="ECO:0000313" key="2">
    <source>
        <dbReference type="EMBL" id="GAA4697305.1"/>
    </source>
</evidence>
<gene>
    <name evidence="2" type="ORF">GCM10023215_39380</name>
</gene>
<feature type="compositionally biased region" description="Polar residues" evidence="1">
    <location>
        <begin position="38"/>
        <end position="48"/>
    </location>
</feature>
<evidence type="ECO:0000256" key="1">
    <source>
        <dbReference type="SAM" id="MobiDB-lite"/>
    </source>
</evidence>
<name>A0ABP8WXQ1_9PSEU</name>
<proteinExistence type="predicted"/>
<protein>
    <submittedName>
        <fullName evidence="2">Uncharacterized protein</fullName>
    </submittedName>
</protein>
<feature type="region of interest" description="Disordered" evidence="1">
    <location>
        <begin position="38"/>
        <end position="63"/>
    </location>
</feature>
<sequence length="156" mass="15870">MVPLRSVTPCALTYSPCGVLISTTIPGWRSSVATLATTSSNARGSSGRNAPEPPAAADPPSLAAAVGTGATDVAVDAPWLGLEHPTTARTAPTTSAGTRAARRLPGVPGYGPLRFASSIIIFELLGEAATCRLDDRVEIHDGFVSPMAPHGVGRPS</sequence>
<comment type="caution">
    <text evidence="2">The sequence shown here is derived from an EMBL/GenBank/DDBJ whole genome shotgun (WGS) entry which is preliminary data.</text>
</comment>
<organism evidence="2 3">
    <name type="scientific">Pseudonocardia yuanmonensis</name>
    <dbReference type="NCBI Taxonomy" id="1095914"/>
    <lineage>
        <taxon>Bacteria</taxon>
        <taxon>Bacillati</taxon>
        <taxon>Actinomycetota</taxon>
        <taxon>Actinomycetes</taxon>
        <taxon>Pseudonocardiales</taxon>
        <taxon>Pseudonocardiaceae</taxon>
        <taxon>Pseudonocardia</taxon>
    </lineage>
</organism>
<dbReference type="EMBL" id="BAABIC010000013">
    <property type="protein sequence ID" value="GAA4697305.1"/>
    <property type="molecule type" value="Genomic_DNA"/>
</dbReference>
<evidence type="ECO:0000313" key="3">
    <source>
        <dbReference type="Proteomes" id="UP001500325"/>
    </source>
</evidence>
<accession>A0ABP8WXQ1</accession>